<evidence type="ECO:0000313" key="2">
    <source>
        <dbReference type="Proteomes" id="UP000484381"/>
    </source>
</evidence>
<reference evidence="1 2" key="1">
    <citation type="submission" date="2019-10" db="EMBL/GenBank/DDBJ databases">
        <title>Paraburkholderia sp. isolated from nodules of Mimosa pudica from Brazilian Atlantic Forest soils.</title>
        <authorList>
            <person name="Paulitsch F."/>
            <person name="Hungria M."/>
            <person name="Dall'Agnol R."/>
        </authorList>
    </citation>
    <scope>NUCLEOTIDE SEQUENCE [LARGE SCALE GENOMIC DNA]</scope>
    <source>
        <strain evidence="1 2">CNPSo 3157</strain>
    </source>
</reference>
<dbReference type="Proteomes" id="UP000484381">
    <property type="component" value="Unassembled WGS sequence"/>
</dbReference>
<dbReference type="EMBL" id="WHNP01000162">
    <property type="protein sequence ID" value="MPW23962.1"/>
    <property type="molecule type" value="Genomic_DNA"/>
</dbReference>
<comment type="caution">
    <text evidence="1">The sequence shown here is derived from an EMBL/GenBank/DDBJ whole genome shotgun (WGS) entry which is preliminary data.</text>
</comment>
<organism evidence="1 2">
    <name type="scientific">Paraburkholderia franconis</name>
    <dbReference type="NCBI Taxonomy" id="2654983"/>
    <lineage>
        <taxon>Bacteria</taxon>
        <taxon>Pseudomonadati</taxon>
        <taxon>Pseudomonadota</taxon>
        <taxon>Betaproteobacteria</taxon>
        <taxon>Burkholderiales</taxon>
        <taxon>Burkholderiaceae</taxon>
        <taxon>Paraburkholderia</taxon>
    </lineage>
</organism>
<gene>
    <name evidence="1" type="ORF">GCT13_46675</name>
</gene>
<accession>A0A7X1NLA4</accession>
<sequence>MQRTYPYKGFEVTVDLEPVWEVTRSLVPSLPIGFVAIVSIGGKGMPNSLPLPVRVTNDNKKPFGTEAAALMAGFSAAQRLIDDTCLPD</sequence>
<name>A0A7X1NLA4_9BURK</name>
<proteinExistence type="predicted"/>
<evidence type="ECO:0000313" key="1">
    <source>
        <dbReference type="EMBL" id="MPW23962.1"/>
    </source>
</evidence>
<dbReference type="AlphaFoldDB" id="A0A7X1NLA4"/>
<protein>
    <submittedName>
        <fullName evidence="1">Uncharacterized protein</fullName>
    </submittedName>
</protein>
<keyword evidence="2" id="KW-1185">Reference proteome</keyword>